<keyword evidence="2" id="KW-1185">Reference proteome</keyword>
<accession>A0ACA9MVS6</accession>
<dbReference type="Proteomes" id="UP000789366">
    <property type="component" value="Unassembled WGS sequence"/>
</dbReference>
<organism evidence="1 2">
    <name type="scientific">Cetraspora pellucida</name>
    <dbReference type="NCBI Taxonomy" id="1433469"/>
    <lineage>
        <taxon>Eukaryota</taxon>
        <taxon>Fungi</taxon>
        <taxon>Fungi incertae sedis</taxon>
        <taxon>Mucoromycota</taxon>
        <taxon>Glomeromycotina</taxon>
        <taxon>Glomeromycetes</taxon>
        <taxon>Diversisporales</taxon>
        <taxon>Gigasporaceae</taxon>
        <taxon>Cetraspora</taxon>
    </lineage>
</organism>
<name>A0ACA9MVS6_9GLOM</name>
<evidence type="ECO:0000313" key="1">
    <source>
        <dbReference type="EMBL" id="CAG8611647.1"/>
    </source>
</evidence>
<dbReference type="EMBL" id="CAJVPW010010033">
    <property type="protein sequence ID" value="CAG8611647.1"/>
    <property type="molecule type" value="Genomic_DNA"/>
</dbReference>
<protein>
    <submittedName>
        <fullName evidence="1">4094_t:CDS:1</fullName>
    </submittedName>
</protein>
<evidence type="ECO:0000313" key="2">
    <source>
        <dbReference type="Proteomes" id="UP000789366"/>
    </source>
</evidence>
<sequence>MYPVNQPVTPAQPLNASIKQVMVLLREVAMAQTGHPYAMLVNNRGNSKDSSNDSANTKQIQTFKLRSASLKGESVQPTTNPFIAKIKEAYMAKKKCVDEESAEVKPSPGNSRSDGDIQASKQISNQKSEQGNSKKVMKKKVTKPVEPPVMAKI</sequence>
<proteinExistence type="predicted"/>
<gene>
    <name evidence="1" type="ORF">SPELUC_LOCUS7522</name>
</gene>
<comment type="caution">
    <text evidence="1">The sequence shown here is derived from an EMBL/GenBank/DDBJ whole genome shotgun (WGS) entry which is preliminary data.</text>
</comment>
<reference evidence="1" key="1">
    <citation type="submission" date="2021-06" db="EMBL/GenBank/DDBJ databases">
        <authorList>
            <person name="Kallberg Y."/>
            <person name="Tangrot J."/>
            <person name="Rosling A."/>
        </authorList>
    </citation>
    <scope>NUCLEOTIDE SEQUENCE</scope>
    <source>
        <strain evidence="1">28 12/20/2015</strain>
    </source>
</reference>